<dbReference type="GO" id="GO:0005525">
    <property type="term" value="F:GTP binding"/>
    <property type="evidence" value="ECO:0007669"/>
    <property type="project" value="InterPro"/>
</dbReference>
<dbReference type="Pfam" id="PF06071">
    <property type="entry name" value="YchF-GTPase_C"/>
    <property type="match status" value="1"/>
</dbReference>
<evidence type="ECO:0000256" key="3">
    <source>
        <dbReference type="ARBA" id="ARBA00059898"/>
    </source>
</evidence>
<dbReference type="SMR" id="A0A1D8PDE8"/>
<dbReference type="Proteomes" id="UP000000559">
    <property type="component" value="Chromosome 1"/>
</dbReference>
<dbReference type="InterPro" id="IPR012676">
    <property type="entry name" value="TGS-like"/>
</dbReference>
<comment type="function">
    <text evidence="3 4">Hydrolyzes ATP, and can also hydrolyze GTP with lower efficiency. Has lower affinity for GTP.</text>
</comment>
<dbReference type="OMA" id="VLRCFDN"/>
<dbReference type="PANTHER" id="PTHR23305">
    <property type="entry name" value="OBG GTPASE FAMILY"/>
    <property type="match status" value="1"/>
</dbReference>
<dbReference type="CGD" id="CAL0000180814">
    <property type="gene designation" value="YBN5"/>
</dbReference>
<dbReference type="KEGG" id="cal:CAALFM_C104890WA"/>
<dbReference type="FunFam" id="3.10.20.30:FF:000001">
    <property type="entry name" value="Ribosome-binding ATPase YchF"/>
    <property type="match status" value="1"/>
</dbReference>
<dbReference type="InterPro" id="IPR013029">
    <property type="entry name" value="YchF_C"/>
</dbReference>
<dbReference type="PRINTS" id="PR00326">
    <property type="entry name" value="GTP1OBG"/>
</dbReference>
<dbReference type="OrthoDB" id="424823at2759"/>
<feature type="domain" description="OBG-type G" evidence="5">
    <location>
        <begin position="22"/>
        <end position="285"/>
    </location>
</feature>
<comment type="similarity">
    <text evidence="4">Belongs to the TRAFAC class OBG-HflX-like GTPase superfamily. OBG GTPase family. YchF/OLA1 subfamily.</text>
</comment>
<name>A0A1D8PDE8_CANAL</name>
<dbReference type="AlphaFoldDB" id="A0A1D8PDE8"/>
<dbReference type="InterPro" id="IPR006073">
    <property type="entry name" value="GTP-bd"/>
</dbReference>
<dbReference type="GO" id="GO:0043023">
    <property type="term" value="F:ribosomal large subunit binding"/>
    <property type="evidence" value="ECO:0007669"/>
    <property type="project" value="UniProtKB-UniRule"/>
</dbReference>
<evidence type="ECO:0000256" key="1">
    <source>
        <dbReference type="ARBA" id="ARBA00022741"/>
    </source>
</evidence>
<dbReference type="eggNOG" id="KOG1491">
    <property type="taxonomic scope" value="Eukaryota"/>
</dbReference>
<reference evidence="7 8" key="2">
    <citation type="journal article" date="2007" name="Genome Biol.">
        <title>Assembly of the Candida albicans genome into sixteen supercontigs aligned on the eight chromosomes.</title>
        <authorList>
            <person name="van het Hoog M."/>
            <person name="Rast T.J."/>
            <person name="Martchenko M."/>
            <person name="Grindle S."/>
            <person name="Dignard D."/>
            <person name="Hogues H."/>
            <person name="Cuomo C."/>
            <person name="Berriman M."/>
            <person name="Scherer S."/>
            <person name="Magee B.B."/>
            <person name="Whiteway M."/>
            <person name="Chibana H."/>
            <person name="Nantel A."/>
            <person name="Magee P.T."/>
        </authorList>
    </citation>
    <scope>GENOME REANNOTATION</scope>
    <source>
        <strain evidence="8">SC5314 / ATCC MYA-2876</strain>
    </source>
</reference>
<comment type="subunit">
    <text evidence="4">Monomer.</text>
</comment>
<dbReference type="Pfam" id="PF01926">
    <property type="entry name" value="MMR_HSR1"/>
    <property type="match status" value="1"/>
</dbReference>
<evidence type="ECO:0000256" key="4">
    <source>
        <dbReference type="HAMAP-Rule" id="MF_03167"/>
    </source>
</evidence>
<feature type="binding site" evidence="4">
    <location>
        <position position="233"/>
    </location>
    <ligand>
        <name>ATP</name>
        <dbReference type="ChEBI" id="CHEBI:30616"/>
    </ligand>
</feature>
<keyword evidence="4" id="KW-0963">Cytoplasm</keyword>
<dbReference type="FunFam" id="1.10.150.300:FF:000001">
    <property type="entry name" value="Ribosome-binding ATPase YchF"/>
    <property type="match status" value="1"/>
</dbReference>
<dbReference type="PROSITE" id="PS51710">
    <property type="entry name" value="G_OBG"/>
    <property type="match status" value="1"/>
</dbReference>
<dbReference type="InParanoid" id="A0A1D8PDE8"/>
<dbReference type="PANTHER" id="PTHR23305:SF11">
    <property type="entry name" value="OBG-LIKE ATPASE 1"/>
    <property type="match status" value="1"/>
</dbReference>
<dbReference type="GO" id="GO:0016887">
    <property type="term" value="F:ATP hydrolysis activity"/>
    <property type="evidence" value="ECO:0000318"/>
    <property type="project" value="GO_Central"/>
</dbReference>
<evidence type="ECO:0000256" key="2">
    <source>
        <dbReference type="ARBA" id="ARBA00022840"/>
    </source>
</evidence>
<reference evidence="7 8" key="3">
    <citation type="journal article" date="2013" name="Genome Biol.">
        <title>Assembly of a phased diploid Candida albicans genome facilitates allele-specific measurements and provides a simple model for repeat and indel structure.</title>
        <authorList>
            <person name="Muzzey D."/>
            <person name="Schwartz K."/>
            <person name="Weissman J.S."/>
            <person name="Sherlock G."/>
        </authorList>
    </citation>
    <scope>NUCLEOTIDE SEQUENCE [LARGE SCALE GENOMIC DNA]</scope>
    <source>
        <strain evidence="8">SC5314 / ATCC MYA-2876</strain>
    </source>
</reference>
<dbReference type="Gene3D" id="3.40.50.300">
    <property type="entry name" value="P-loop containing nucleotide triphosphate hydrolases"/>
    <property type="match status" value="1"/>
</dbReference>
<evidence type="ECO:0000259" key="5">
    <source>
        <dbReference type="PROSITE" id="PS51710"/>
    </source>
</evidence>
<protein>
    <recommendedName>
        <fullName evidence="4">Obg-like ATPase 1</fullName>
    </recommendedName>
</protein>
<dbReference type="Gene3D" id="1.10.150.300">
    <property type="entry name" value="TGS-like domain"/>
    <property type="match status" value="1"/>
</dbReference>
<dbReference type="FunCoup" id="A0A1D8PDE8">
    <property type="interactions" value="1067"/>
</dbReference>
<dbReference type="SUPFAM" id="SSF52540">
    <property type="entry name" value="P-loop containing nucleoside triphosphate hydrolases"/>
    <property type="match status" value="1"/>
</dbReference>
<dbReference type="RefSeq" id="XP_713564.2">
    <property type="nucleotide sequence ID" value="XM_708471.2"/>
</dbReference>
<dbReference type="VEuPathDB" id="FungiDB:C1_04890W_A"/>
<proteinExistence type="inferred from homology"/>
<dbReference type="GO" id="GO:0005737">
    <property type="term" value="C:cytoplasm"/>
    <property type="evidence" value="ECO:0000318"/>
    <property type="project" value="GO_Central"/>
</dbReference>
<keyword evidence="2 4" id="KW-0067">ATP-binding</keyword>
<organism evidence="7 8">
    <name type="scientific">Candida albicans (strain SC5314 / ATCC MYA-2876)</name>
    <name type="common">Yeast</name>
    <dbReference type="NCBI Taxonomy" id="237561"/>
    <lineage>
        <taxon>Eukaryota</taxon>
        <taxon>Fungi</taxon>
        <taxon>Dikarya</taxon>
        <taxon>Ascomycota</taxon>
        <taxon>Saccharomycotina</taxon>
        <taxon>Pichiomycetes</taxon>
        <taxon>Debaryomycetaceae</taxon>
        <taxon>Candida/Lodderomyces clade</taxon>
        <taxon>Candida</taxon>
    </lineage>
</organism>
<dbReference type="CDD" id="cd04867">
    <property type="entry name" value="TGS_YchF_OLA1"/>
    <property type="match status" value="1"/>
</dbReference>
<reference evidence="7 8" key="1">
    <citation type="journal article" date="2004" name="Proc. Natl. Acad. Sci. U.S.A.">
        <title>The diploid genome sequence of Candida albicans.</title>
        <authorList>
            <person name="Jones T."/>
            <person name="Federspiel N.A."/>
            <person name="Chibana H."/>
            <person name="Dungan J."/>
            <person name="Kalman S."/>
            <person name="Magee B.B."/>
            <person name="Newport G."/>
            <person name="Thorstenson Y.R."/>
            <person name="Agabian N."/>
            <person name="Magee P.T."/>
            <person name="Davis R.W."/>
            <person name="Scherer S."/>
        </authorList>
    </citation>
    <scope>NUCLEOTIDE SEQUENCE [LARGE SCALE GENOMIC DNA]</scope>
    <source>
        <strain evidence="8">SC5314 / ATCC MYA-2876</strain>
    </source>
</reference>
<comment type="subcellular location">
    <subcellularLocation>
        <location evidence="4">Cytoplasm</location>
    </subcellularLocation>
</comment>
<evidence type="ECO:0000313" key="7">
    <source>
        <dbReference type="EMBL" id="AOW26162.1"/>
    </source>
</evidence>
<keyword evidence="1 4" id="KW-0547">Nucleotide-binding</keyword>
<dbReference type="InterPro" id="IPR004396">
    <property type="entry name" value="ATPase_YchF/OLA1"/>
</dbReference>
<dbReference type="InterPro" id="IPR041706">
    <property type="entry name" value="YchF_N"/>
</dbReference>
<dbReference type="InterPro" id="IPR027417">
    <property type="entry name" value="P-loop_NTPase"/>
</dbReference>
<dbReference type="InterPro" id="IPR031167">
    <property type="entry name" value="G_OBG"/>
</dbReference>
<dbReference type="HAMAP" id="MF_00944">
    <property type="entry name" value="YchF_OLA1_ATPase"/>
    <property type="match status" value="1"/>
</dbReference>
<dbReference type="NCBIfam" id="TIGR00092">
    <property type="entry name" value="redox-regulated ATPase YchF"/>
    <property type="match status" value="1"/>
</dbReference>
<dbReference type="STRING" id="237561.A0A1D8PDE8"/>
<dbReference type="SUPFAM" id="SSF81271">
    <property type="entry name" value="TGS-like"/>
    <property type="match status" value="1"/>
</dbReference>
<dbReference type="GO" id="GO:0005524">
    <property type="term" value="F:ATP binding"/>
    <property type="evidence" value="ECO:0007669"/>
    <property type="project" value="UniProtKB-UniRule"/>
</dbReference>
<evidence type="ECO:0000313" key="8">
    <source>
        <dbReference type="Proteomes" id="UP000000559"/>
    </source>
</evidence>
<dbReference type="Gene3D" id="3.10.20.30">
    <property type="match status" value="1"/>
</dbReference>
<accession>A0A1D8PDE8</accession>
<dbReference type="CDD" id="cd01900">
    <property type="entry name" value="YchF"/>
    <property type="match status" value="1"/>
</dbReference>
<dbReference type="EMBL" id="CP017623">
    <property type="protein sequence ID" value="AOW26162.1"/>
    <property type="molecule type" value="Genomic_DNA"/>
</dbReference>
<keyword evidence="4" id="KW-0378">Hydrolase</keyword>
<dbReference type="InterPro" id="IPR023192">
    <property type="entry name" value="TGS-like_dom_sf"/>
</dbReference>
<dbReference type="GeneID" id="3644781"/>
<dbReference type="InterPro" id="IPR012675">
    <property type="entry name" value="Beta-grasp_dom_sf"/>
</dbReference>
<gene>
    <name evidence="6 7" type="primary">YBN5</name>
    <name evidence="4" type="synonym">OLA1</name>
    <name evidence="7" type="ordered locus">CAALFM_C104890WA</name>
    <name evidence="6" type="ordered locus">orf19.8374</name>
</gene>
<evidence type="ECO:0000313" key="6">
    <source>
        <dbReference type="CGD" id="CAL0000180814"/>
    </source>
</evidence>
<sequence length="396" mass="44327">MAPKKKGVVEKPVLLGRPGNNLKSGIVGLANVGKSTFFQAITRCPLGNPANYPFATIDPEEARVIVPSPRFDKLCELYKPKSEVPAFLTVYDIAGLTKGAHAGEGLGNNFLANIRAVDSIFQMVRCFDDADIIHINDEVNPIADLDIIKDELRLKDIEFANTYLEGVEKIAKRGGQSLEVKQKKEEAEFVKKVIQMLEDGKRIANQTWTAKEVDIINQMFLLTAKPCIYLINLSEKDYIRKKNKYLLKIKEWVDANSPGDLIVPLSVSLEEKLANMESDEEREAYCKEIGAQSALPKIIVAMRQKLDLISFFTGGPDEVREWTIRKWYTAPQAAGTIHTDLERTFILAQVIKYDDLIELGDENSVRAAGKLMQKGKDYFVEDGDIIYVKAADGKAR</sequence>
<keyword evidence="8" id="KW-1185">Reference proteome</keyword>
<dbReference type="PIRSF" id="PIRSF006641">
    <property type="entry name" value="CHP00092"/>
    <property type="match status" value="1"/>
</dbReference>
<feature type="binding site" evidence="4">
    <location>
        <begin position="31"/>
        <end position="36"/>
    </location>
    <ligand>
        <name>ATP</name>
        <dbReference type="ChEBI" id="CHEBI:30616"/>
    </ligand>
</feature>